<proteinExistence type="predicted"/>
<sequence>MARSPRWPTIDQEKKKFSRSASILFFSRRYNYSAARRQQLIWQQLIWGNKNLFAQAFRRNHIRLLAIGQFLQFVNMPAHIAILIANY</sequence>
<dbReference type="EMBL" id="RCBY01000127">
    <property type="protein sequence ID" value="RQH35546.1"/>
    <property type="molecule type" value="Genomic_DNA"/>
</dbReference>
<keyword evidence="3" id="KW-1185">Reference proteome</keyword>
<keyword evidence="1" id="KW-1133">Transmembrane helix</keyword>
<evidence type="ECO:0000313" key="3">
    <source>
        <dbReference type="Proteomes" id="UP000269154"/>
    </source>
</evidence>
<evidence type="ECO:0000313" key="2">
    <source>
        <dbReference type="EMBL" id="RQH35546.1"/>
    </source>
</evidence>
<comment type="caution">
    <text evidence="2">The sequence shown here is derived from an EMBL/GenBank/DDBJ whole genome shotgun (WGS) entry which is preliminary data.</text>
</comment>
<organism evidence="2 3">
    <name type="scientific">Okeania hirsuta</name>
    <dbReference type="NCBI Taxonomy" id="1458930"/>
    <lineage>
        <taxon>Bacteria</taxon>
        <taxon>Bacillati</taxon>
        <taxon>Cyanobacteriota</taxon>
        <taxon>Cyanophyceae</taxon>
        <taxon>Oscillatoriophycideae</taxon>
        <taxon>Oscillatoriales</taxon>
        <taxon>Microcoleaceae</taxon>
        <taxon>Okeania</taxon>
    </lineage>
</organism>
<reference evidence="2 3" key="1">
    <citation type="journal article" date="2018" name="ACS Chem. Biol.">
        <title>Ketoreductase domain dysfunction expands chemodiversity: malyngamide biosynthesis in the cyanobacterium Okeania hirsuta.</title>
        <authorList>
            <person name="Moss N.A."/>
            <person name="Leao T."/>
            <person name="Rankin M."/>
            <person name="McCullough T.M."/>
            <person name="Qu P."/>
            <person name="Korobeynikov A."/>
            <person name="Smith J.L."/>
            <person name="Gerwick L."/>
            <person name="Gerwick W.H."/>
        </authorList>
    </citation>
    <scope>NUCLEOTIDE SEQUENCE [LARGE SCALE GENOMIC DNA]</scope>
    <source>
        <strain evidence="2 3">PAB10Feb10-1</strain>
    </source>
</reference>
<accession>A0A3N6RC53</accession>
<gene>
    <name evidence="2" type="ORF">D5R40_20130</name>
</gene>
<dbReference type="AlphaFoldDB" id="A0A3N6RC53"/>
<protein>
    <submittedName>
        <fullName evidence="2">Uncharacterized protein</fullName>
    </submittedName>
</protein>
<dbReference type="Proteomes" id="UP000269154">
    <property type="component" value="Unassembled WGS sequence"/>
</dbReference>
<feature type="transmembrane region" description="Helical" evidence="1">
    <location>
        <begin position="64"/>
        <end position="85"/>
    </location>
</feature>
<keyword evidence="1" id="KW-0472">Membrane</keyword>
<name>A0A3N6RC53_9CYAN</name>
<keyword evidence="1" id="KW-0812">Transmembrane</keyword>
<evidence type="ECO:0000256" key="1">
    <source>
        <dbReference type="SAM" id="Phobius"/>
    </source>
</evidence>